<comment type="caution">
    <text evidence="3">The sequence shown here is derived from an EMBL/GenBank/DDBJ whole genome shotgun (WGS) entry which is preliminary data.</text>
</comment>
<evidence type="ECO:0000313" key="4">
    <source>
        <dbReference type="Proteomes" id="UP000579523"/>
    </source>
</evidence>
<evidence type="ECO:0000256" key="2">
    <source>
        <dbReference type="SAM" id="Phobius"/>
    </source>
</evidence>
<keyword evidence="2" id="KW-1133">Transmembrane helix</keyword>
<feature type="region of interest" description="Disordered" evidence="1">
    <location>
        <begin position="1"/>
        <end position="44"/>
    </location>
</feature>
<keyword evidence="4" id="KW-1185">Reference proteome</keyword>
<feature type="transmembrane region" description="Helical" evidence="2">
    <location>
        <begin position="50"/>
        <end position="68"/>
    </location>
</feature>
<keyword evidence="2" id="KW-0812">Transmembrane</keyword>
<dbReference type="AlphaFoldDB" id="A0A7W7PTK8"/>
<evidence type="ECO:0000256" key="1">
    <source>
        <dbReference type="SAM" id="MobiDB-lite"/>
    </source>
</evidence>
<dbReference type="RefSeq" id="WP_184825493.1">
    <property type="nucleotide sequence ID" value="NZ_BMTI01000001.1"/>
</dbReference>
<dbReference type="Proteomes" id="UP000579523">
    <property type="component" value="Unassembled WGS sequence"/>
</dbReference>
<name>A0A7W7PTK8_9ACTN</name>
<evidence type="ECO:0000313" key="3">
    <source>
        <dbReference type="EMBL" id="MBB4901016.1"/>
    </source>
</evidence>
<dbReference type="EMBL" id="JACHJI010000009">
    <property type="protein sequence ID" value="MBB4901016.1"/>
    <property type="molecule type" value="Genomic_DNA"/>
</dbReference>
<accession>A0A7W7PTK8</accession>
<sequence length="96" mass="9217">MPEPVGVDGPGTRETAAQEARMRAARRGHSPSPGPSSAGNARTGRRAGTVLAAVGAVLAAVGSALYVLPGPGLPVLAVGLVALTAGLVAAAAGRRG</sequence>
<feature type="transmembrane region" description="Helical" evidence="2">
    <location>
        <begin position="74"/>
        <end position="93"/>
    </location>
</feature>
<proteinExistence type="predicted"/>
<reference evidence="3 4" key="1">
    <citation type="submission" date="2020-08" db="EMBL/GenBank/DDBJ databases">
        <title>Genomic Encyclopedia of Type Strains, Phase III (KMG-III): the genomes of soil and plant-associated and newly described type strains.</title>
        <authorList>
            <person name="Whitman W."/>
        </authorList>
    </citation>
    <scope>NUCLEOTIDE SEQUENCE [LARGE SCALE GENOMIC DNA]</scope>
    <source>
        <strain evidence="3 4">CECT 3273</strain>
    </source>
</reference>
<keyword evidence="2" id="KW-0472">Membrane</keyword>
<organism evidence="3 4">
    <name type="scientific">Streptomyces griseomycini</name>
    <dbReference type="NCBI Taxonomy" id="66895"/>
    <lineage>
        <taxon>Bacteria</taxon>
        <taxon>Bacillati</taxon>
        <taxon>Actinomycetota</taxon>
        <taxon>Actinomycetes</taxon>
        <taxon>Kitasatosporales</taxon>
        <taxon>Streptomycetaceae</taxon>
        <taxon>Streptomyces</taxon>
    </lineage>
</organism>
<protein>
    <submittedName>
        <fullName evidence="3">Uncharacterized protein</fullName>
    </submittedName>
</protein>
<feature type="compositionally biased region" description="Low complexity" evidence="1">
    <location>
        <begin position="35"/>
        <end position="44"/>
    </location>
</feature>
<gene>
    <name evidence="3" type="ORF">FHS37_005096</name>
</gene>